<keyword evidence="4" id="KW-1185">Reference proteome</keyword>
<feature type="transmembrane region" description="Helical" evidence="1">
    <location>
        <begin position="77"/>
        <end position="100"/>
    </location>
</feature>
<dbReference type="EMBL" id="ASGP02000002">
    <property type="protein sequence ID" value="KAH9522024.1"/>
    <property type="molecule type" value="Genomic_DNA"/>
</dbReference>
<name>A0A922L6S8_DERFA</name>
<reference evidence="2" key="2">
    <citation type="submission" date="2020-06" db="EMBL/GenBank/DDBJ databases">
        <authorList>
            <person name="Ji K."/>
            <person name="Li J."/>
        </authorList>
    </citation>
    <scope>NUCLEOTIDE SEQUENCE</scope>
    <source>
        <strain evidence="2">JKM2019</strain>
        <tissue evidence="2">Whole body</tissue>
    </source>
</reference>
<keyword evidence="1" id="KW-0472">Membrane</keyword>
<evidence type="ECO:0000313" key="2">
    <source>
        <dbReference type="EMBL" id="KAH7639374.1"/>
    </source>
</evidence>
<proteinExistence type="predicted"/>
<evidence type="ECO:0000256" key="1">
    <source>
        <dbReference type="SAM" id="Phobius"/>
    </source>
</evidence>
<feature type="transmembrane region" description="Helical" evidence="1">
    <location>
        <begin position="374"/>
        <end position="399"/>
    </location>
</feature>
<keyword evidence="1" id="KW-1133">Transmembrane helix</keyword>
<evidence type="ECO:0000313" key="4">
    <source>
        <dbReference type="Proteomes" id="UP000790347"/>
    </source>
</evidence>
<dbReference type="OrthoDB" id="10577272at2759"/>
<sequence>MFVLKIINHFYPILKQPNLSNYGTSSLICVKNPTDRIKFWSFVRRELISFKGVEYYHKLTWFMYHTNVLGDHCCRKWVYWILWLQYLAFIRILFLYFYPLSHLQRIEWADAAYIYFDDNLMNLLYSAFIMCVFIEKNVYFNSDRRLFAILNGIINHPSICPELTYNPFDDDKWLFTLRQLMIVLLNSLQIIVNSMIAINIFYLHWTTYTIIQKDWPKSSLLFEFEFQNLTNFIITTIIIYCQWLFRIFIKIIWFELNTFIFMVDIMLKSRTLITGATYILAYTILFYVELKQIAQILYHNHYDQQLQSSMNNITIRINRFMYKHNRLFERIMMVDRVMSKTFFWFMMASLPINIYLSAWILAHFKNIMINFRPLLMHYIVAILIVFGTLLGVFFVHYILVLYPTAIHSKSGIKHLLHLEACRLQQQRPLNNNHSQFKKRIMNCRILILRTHLKQVNYIAKFHVKNRYGFTYCNTGLITLNSFFRSLMIYLKVLLLVYKLHSI</sequence>
<comment type="caution">
    <text evidence="3">The sequence shown here is derived from an EMBL/GenBank/DDBJ whole genome shotgun (WGS) entry which is preliminary data.</text>
</comment>
<reference evidence="2" key="3">
    <citation type="journal article" date="2021" name="World Allergy Organ. J.">
        <title>Chromosome-level assembly of Dermatophagoides farinae genome and transcriptome reveals two novel allergens Der f 37 and Der f 39.</title>
        <authorList>
            <person name="Chen J."/>
            <person name="Cai Z."/>
            <person name="Fan D."/>
            <person name="Hu J."/>
            <person name="Hou Y."/>
            <person name="He Y."/>
            <person name="Zhang Z."/>
            <person name="Zhao Z."/>
            <person name="Gao P."/>
            <person name="Hu W."/>
            <person name="Sun J."/>
            <person name="Li J."/>
            <person name="Ji K."/>
        </authorList>
    </citation>
    <scope>NUCLEOTIDE SEQUENCE</scope>
    <source>
        <strain evidence="2">JKM2019</strain>
    </source>
</reference>
<accession>A0A922L6S8</accession>
<protein>
    <submittedName>
        <fullName evidence="3">Uncharacterized protein</fullName>
    </submittedName>
</protein>
<dbReference type="AlphaFoldDB" id="A0A922L6S8"/>
<keyword evidence="1" id="KW-0812">Transmembrane</keyword>
<dbReference type="Proteomes" id="UP000790347">
    <property type="component" value="Unassembled WGS sequence"/>
</dbReference>
<feature type="transmembrane region" description="Helical" evidence="1">
    <location>
        <begin position="476"/>
        <end position="497"/>
    </location>
</feature>
<gene>
    <name evidence="3" type="ORF">DERF_005629</name>
    <name evidence="2" type="ORF">HUG17_3407</name>
</gene>
<evidence type="ECO:0000313" key="3">
    <source>
        <dbReference type="EMBL" id="KAH9522024.1"/>
    </source>
</evidence>
<feature type="transmembrane region" description="Helical" evidence="1">
    <location>
        <begin position="120"/>
        <end position="139"/>
    </location>
</feature>
<reference evidence="3" key="4">
    <citation type="journal article" date="2022" name="Res Sq">
        <title>Comparative Genomics Reveals Insights into the Divergent Evolution of Astigmatic Mites and Household Pest Adaptations.</title>
        <authorList>
            <person name="Xiong Q."/>
            <person name="Wan A.T.-Y."/>
            <person name="Liu X.-Y."/>
            <person name="Fung C.S.-H."/>
            <person name="Xiao X."/>
            <person name="Malainual N."/>
            <person name="Hou J."/>
            <person name="Wang L."/>
            <person name="Wang M."/>
            <person name="Yang K."/>
            <person name="Cui Y."/>
            <person name="Leung E."/>
            <person name="Nong W."/>
            <person name="Shin S.-K."/>
            <person name="Au S."/>
            <person name="Jeong K.Y."/>
            <person name="Chew F.T."/>
            <person name="Hui J."/>
            <person name="Leung T.F."/>
            <person name="Tungtrongchitr A."/>
            <person name="Zhong N."/>
            <person name="Liu Z."/>
            <person name="Tsui S."/>
        </authorList>
    </citation>
    <scope>NUCLEOTIDE SEQUENCE</scope>
    <source>
        <strain evidence="3">Derf</strain>
        <tissue evidence="3">Whole organism</tissue>
    </source>
</reference>
<dbReference type="EMBL" id="SDOV01000007">
    <property type="protein sequence ID" value="KAH7639374.1"/>
    <property type="molecule type" value="Genomic_DNA"/>
</dbReference>
<feature type="transmembrane region" description="Helical" evidence="1">
    <location>
        <begin position="342"/>
        <end position="362"/>
    </location>
</feature>
<feature type="transmembrane region" description="Helical" evidence="1">
    <location>
        <begin position="270"/>
        <end position="288"/>
    </location>
</feature>
<dbReference type="Proteomes" id="UP000828236">
    <property type="component" value="Unassembled WGS sequence"/>
</dbReference>
<organism evidence="3 4">
    <name type="scientific">Dermatophagoides farinae</name>
    <name type="common">American house dust mite</name>
    <dbReference type="NCBI Taxonomy" id="6954"/>
    <lineage>
        <taxon>Eukaryota</taxon>
        <taxon>Metazoa</taxon>
        <taxon>Ecdysozoa</taxon>
        <taxon>Arthropoda</taxon>
        <taxon>Chelicerata</taxon>
        <taxon>Arachnida</taxon>
        <taxon>Acari</taxon>
        <taxon>Acariformes</taxon>
        <taxon>Sarcoptiformes</taxon>
        <taxon>Astigmata</taxon>
        <taxon>Psoroptidia</taxon>
        <taxon>Analgoidea</taxon>
        <taxon>Pyroglyphidae</taxon>
        <taxon>Dermatophagoidinae</taxon>
        <taxon>Dermatophagoides</taxon>
    </lineage>
</organism>
<reference evidence="3" key="1">
    <citation type="submission" date="2013-05" db="EMBL/GenBank/DDBJ databases">
        <authorList>
            <person name="Yim A.K.Y."/>
            <person name="Chan T.F."/>
            <person name="Ji K.M."/>
            <person name="Liu X.Y."/>
            <person name="Zhou J.W."/>
            <person name="Li R.Q."/>
            <person name="Yang K.Y."/>
            <person name="Li J."/>
            <person name="Li M."/>
            <person name="Law P.T.W."/>
            <person name="Wu Y.L."/>
            <person name="Cai Z.L."/>
            <person name="Qin H."/>
            <person name="Bao Y."/>
            <person name="Leung R.K.K."/>
            <person name="Ng P.K.S."/>
            <person name="Zou J."/>
            <person name="Zhong X.J."/>
            <person name="Ran P.X."/>
            <person name="Zhong N.S."/>
            <person name="Liu Z.G."/>
            <person name="Tsui S.K.W."/>
        </authorList>
    </citation>
    <scope>NUCLEOTIDE SEQUENCE</scope>
    <source>
        <strain evidence="3">Derf</strain>
        <tissue evidence="3">Whole organism</tissue>
    </source>
</reference>
<feature type="transmembrane region" description="Helical" evidence="1">
    <location>
        <begin position="229"/>
        <end position="249"/>
    </location>
</feature>
<feature type="transmembrane region" description="Helical" evidence="1">
    <location>
        <begin position="182"/>
        <end position="205"/>
    </location>
</feature>